<sequence length="231" mass="26798">MIARLSLCENYTFLTPVKFEIRKEEFWLSPGRMIWYPKERALIIADLHLGKTGHFRKSGIPVPQNVYKQDLHTLFTGIQHYKPEKLLIVGDMFHSKANKELDLFFKWRNDVSQLHIRLVKGNHDILHQQYYTDAAIETVNHFTTGSFCFIHDISDAAIDDAAEQFYFSGHMHPGISLYGGSRQSLRFPCFYFTKQYAVLPAFSAFSGHYMIKPKKGEHVFAIVNQSIIQVH</sequence>
<evidence type="ECO:0000313" key="2">
    <source>
        <dbReference type="Proteomes" id="UP000628448"/>
    </source>
</evidence>
<keyword evidence="2" id="KW-1185">Reference proteome</keyword>
<dbReference type="EMBL" id="JADWYR010000001">
    <property type="protein sequence ID" value="MBG9375165.1"/>
    <property type="molecule type" value="Genomic_DNA"/>
</dbReference>
<dbReference type="GO" id="GO:0016787">
    <property type="term" value="F:hydrolase activity"/>
    <property type="evidence" value="ECO:0007669"/>
    <property type="project" value="UniProtKB-KW"/>
</dbReference>
<protein>
    <submittedName>
        <fullName evidence="1">Ligase-associated DNA damage response endonuclease PdeM</fullName>
        <ecNumber evidence="1">3.1.-.-</ecNumber>
    </submittedName>
</protein>
<dbReference type="PANTHER" id="PTHR39323:SF1">
    <property type="entry name" value="BLR1149 PROTEIN"/>
    <property type="match status" value="1"/>
</dbReference>
<dbReference type="RefSeq" id="WP_196989229.1">
    <property type="nucleotide sequence ID" value="NZ_JADWYR010000001.1"/>
</dbReference>
<dbReference type="InterPro" id="IPR024173">
    <property type="entry name" value="Pesterase_MJ0037-like"/>
</dbReference>
<keyword evidence="1" id="KW-0255">Endonuclease</keyword>
<dbReference type="GO" id="GO:0016874">
    <property type="term" value="F:ligase activity"/>
    <property type="evidence" value="ECO:0007669"/>
    <property type="project" value="UniProtKB-KW"/>
</dbReference>
<dbReference type="PIRSF" id="PIRSF000887">
    <property type="entry name" value="Pesterase_MJ0037"/>
    <property type="match status" value="1"/>
</dbReference>
<dbReference type="SUPFAM" id="SSF56300">
    <property type="entry name" value="Metallo-dependent phosphatases"/>
    <property type="match status" value="1"/>
</dbReference>
<keyword evidence="1" id="KW-0378">Hydrolase</keyword>
<evidence type="ECO:0000313" key="1">
    <source>
        <dbReference type="EMBL" id="MBG9375165.1"/>
    </source>
</evidence>
<gene>
    <name evidence="1" type="primary">pdeM</name>
    <name evidence="1" type="ORF">I5907_02915</name>
</gene>
<reference evidence="1" key="1">
    <citation type="submission" date="2020-11" db="EMBL/GenBank/DDBJ databases">
        <title>Bacterial whole genome sequence for Panacibacter sp. DH6.</title>
        <authorList>
            <person name="Le V."/>
            <person name="Ko S."/>
            <person name="Ahn C.-Y."/>
            <person name="Oh H.-M."/>
        </authorList>
    </citation>
    <scope>NUCLEOTIDE SEQUENCE</scope>
    <source>
        <strain evidence="1">DH6</strain>
    </source>
</reference>
<proteinExistence type="predicted"/>
<accession>A0A931E0F0</accession>
<dbReference type="InterPro" id="IPR026336">
    <property type="entry name" value="PdeM-like"/>
</dbReference>
<keyword evidence="1" id="KW-0540">Nuclease</keyword>
<dbReference type="NCBIfam" id="TIGR04123">
    <property type="entry name" value="P_estr_lig_assc"/>
    <property type="match status" value="1"/>
</dbReference>
<dbReference type="Proteomes" id="UP000628448">
    <property type="component" value="Unassembled WGS sequence"/>
</dbReference>
<keyword evidence="1" id="KW-0436">Ligase</keyword>
<organism evidence="1 2">
    <name type="scientific">Panacibacter microcysteis</name>
    <dbReference type="NCBI Taxonomy" id="2793269"/>
    <lineage>
        <taxon>Bacteria</taxon>
        <taxon>Pseudomonadati</taxon>
        <taxon>Bacteroidota</taxon>
        <taxon>Chitinophagia</taxon>
        <taxon>Chitinophagales</taxon>
        <taxon>Chitinophagaceae</taxon>
        <taxon>Panacibacter</taxon>
    </lineage>
</organism>
<comment type="caution">
    <text evidence="1">The sequence shown here is derived from an EMBL/GenBank/DDBJ whole genome shotgun (WGS) entry which is preliminary data.</text>
</comment>
<dbReference type="Gene3D" id="3.60.21.10">
    <property type="match status" value="1"/>
</dbReference>
<name>A0A931E0F0_9BACT</name>
<dbReference type="AlphaFoldDB" id="A0A931E0F0"/>
<dbReference type="EC" id="3.1.-.-" evidence="1"/>
<dbReference type="PANTHER" id="PTHR39323">
    <property type="entry name" value="BLR1149 PROTEIN"/>
    <property type="match status" value="1"/>
</dbReference>
<dbReference type="GO" id="GO:0004519">
    <property type="term" value="F:endonuclease activity"/>
    <property type="evidence" value="ECO:0007669"/>
    <property type="project" value="UniProtKB-KW"/>
</dbReference>
<dbReference type="InterPro" id="IPR029052">
    <property type="entry name" value="Metallo-depent_PP-like"/>
</dbReference>